<dbReference type="SUPFAM" id="SSF49899">
    <property type="entry name" value="Concanavalin A-like lectins/glucanases"/>
    <property type="match status" value="1"/>
</dbReference>
<dbReference type="GO" id="GO:0005987">
    <property type="term" value="P:sucrose catabolic process"/>
    <property type="evidence" value="ECO:0007669"/>
    <property type="project" value="TreeGrafter"/>
</dbReference>
<accession>A0A1M4T7E8</accession>
<reference evidence="9" key="1">
    <citation type="submission" date="2016-11" db="EMBL/GenBank/DDBJ databases">
        <authorList>
            <person name="Varghese N."/>
            <person name="Submissions S."/>
        </authorList>
    </citation>
    <scope>NUCLEOTIDE SEQUENCE [LARGE SCALE GENOMIC DNA]</scope>
    <source>
        <strain evidence="9">DSM 17539</strain>
    </source>
</reference>
<evidence type="ECO:0000256" key="1">
    <source>
        <dbReference type="ARBA" id="ARBA00009902"/>
    </source>
</evidence>
<dbReference type="InterPro" id="IPR001362">
    <property type="entry name" value="Glyco_hydro_32"/>
</dbReference>
<comment type="similarity">
    <text evidence="1 4">Belongs to the glycosyl hydrolase 32 family.</text>
</comment>
<feature type="domain" description="Glycosyl hydrolase family 32 C-terminal" evidence="7">
    <location>
        <begin position="382"/>
        <end position="523"/>
    </location>
</feature>
<evidence type="ECO:0000313" key="8">
    <source>
        <dbReference type="EMBL" id="SHE40453.1"/>
    </source>
</evidence>
<dbReference type="SMART" id="SM00640">
    <property type="entry name" value="Glyco_32"/>
    <property type="match status" value="1"/>
</dbReference>
<dbReference type="PROSITE" id="PS00609">
    <property type="entry name" value="GLYCOSYL_HYDROL_F32"/>
    <property type="match status" value="1"/>
</dbReference>
<dbReference type="InterPro" id="IPR013320">
    <property type="entry name" value="ConA-like_dom_sf"/>
</dbReference>
<dbReference type="Gene3D" id="2.60.120.560">
    <property type="entry name" value="Exo-inulinase, domain 1"/>
    <property type="match status" value="1"/>
</dbReference>
<feature type="signal peptide" evidence="5">
    <location>
        <begin position="1"/>
        <end position="22"/>
    </location>
</feature>
<dbReference type="Pfam" id="PF08244">
    <property type="entry name" value="Glyco_hydro_32C"/>
    <property type="match status" value="1"/>
</dbReference>
<dbReference type="Proteomes" id="UP000184406">
    <property type="component" value="Unassembled WGS sequence"/>
</dbReference>
<keyword evidence="9" id="KW-1185">Reference proteome</keyword>
<gene>
    <name evidence="8" type="ORF">SAMN03080594_101171</name>
</gene>
<evidence type="ECO:0000256" key="5">
    <source>
        <dbReference type="SAM" id="SignalP"/>
    </source>
</evidence>
<dbReference type="GO" id="GO:0005737">
    <property type="term" value="C:cytoplasm"/>
    <property type="evidence" value="ECO:0007669"/>
    <property type="project" value="TreeGrafter"/>
</dbReference>
<dbReference type="InterPro" id="IPR013189">
    <property type="entry name" value="Glyco_hydro_32_C"/>
</dbReference>
<keyword evidence="5" id="KW-0732">Signal</keyword>
<dbReference type="AlphaFoldDB" id="A0A1M4T7E8"/>
<dbReference type="Gene3D" id="2.115.10.20">
    <property type="entry name" value="Glycosyl hydrolase domain, family 43"/>
    <property type="match status" value="1"/>
</dbReference>
<dbReference type="InterPro" id="IPR018053">
    <property type="entry name" value="Glyco_hydro_32_AS"/>
</dbReference>
<keyword evidence="2 4" id="KW-0378">Hydrolase</keyword>
<dbReference type="CDD" id="cd18622">
    <property type="entry name" value="GH32_Inu-like"/>
    <property type="match status" value="1"/>
</dbReference>
<dbReference type="PROSITE" id="PS51257">
    <property type="entry name" value="PROKAR_LIPOPROTEIN"/>
    <property type="match status" value="1"/>
</dbReference>
<name>A0A1M4T7E8_9FLAO</name>
<dbReference type="OrthoDB" id="9759709at2"/>
<dbReference type="InterPro" id="IPR013148">
    <property type="entry name" value="Glyco_hydro_32_N"/>
</dbReference>
<dbReference type="SUPFAM" id="SSF75005">
    <property type="entry name" value="Arabinanase/levansucrase/invertase"/>
    <property type="match status" value="1"/>
</dbReference>
<dbReference type="EMBL" id="FQUX01000001">
    <property type="protein sequence ID" value="SHE40453.1"/>
    <property type="molecule type" value="Genomic_DNA"/>
</dbReference>
<evidence type="ECO:0000313" key="9">
    <source>
        <dbReference type="Proteomes" id="UP000184406"/>
    </source>
</evidence>
<keyword evidence="3 4" id="KW-0326">Glycosidase</keyword>
<proteinExistence type="inferred from homology"/>
<feature type="chain" id="PRO_5012567288" evidence="5">
    <location>
        <begin position="23"/>
        <end position="541"/>
    </location>
</feature>
<evidence type="ECO:0000256" key="4">
    <source>
        <dbReference type="RuleBase" id="RU362110"/>
    </source>
</evidence>
<sequence length="541" mass="61419">MKKNRLKLVVAIAGLFMVFACKEQGQKENTDIIVQQESTADAEEELYRPNYHFTPKVGWMNDPNGMFHYNGYYHLYYQHYPDGNKWGPMHWGHAISTDMVEWKEQPIALYPDDLGYIFSGSAVVDLKNTSGFGTGGQVPIIAMFTYHNMEIEKANGIDVESQAIAYSLDEGLTWTKYSGNPVIKNPGIRDFRDPKLSWNEEHKKWVMVLAAQDKVMFYGSKDLKNWELLSDFGKELNREIGTHGGVWECPDLFPVPVEGTDETKWVLYVSVNPGGPNGGSATQYFIGDFDGTKFTMDKDFETVLNKGQNFWIDFGKDNYAGVTFSNVTSKNGGKFYMGWMSNWEYANEVPTETWRSAMTVAREIKLIKDADSYRLAFKPVDEIDAYKGAKYKKENIAVNGELVLINSEKINFSRAAMNFNISDIKKDSFTFKLSNKQGDELLFGYNGIDDTFYIDRNKSGKTGFSDTFSNKKSVAKRISGSKMLSGTILLDKTSIELFFDEGSTVMTEIFFPNAPFETFSIETVNQDFVLDLLEVNQLNIN</sequence>
<feature type="domain" description="Glycosyl hydrolase family 32 N-terminal" evidence="6">
    <location>
        <begin position="52"/>
        <end position="378"/>
    </location>
</feature>
<dbReference type="PANTHER" id="PTHR42800">
    <property type="entry name" value="EXOINULINASE INUD (AFU_ORTHOLOGUE AFUA_5G00480)"/>
    <property type="match status" value="1"/>
</dbReference>
<dbReference type="InterPro" id="IPR023296">
    <property type="entry name" value="Glyco_hydro_beta-prop_sf"/>
</dbReference>
<evidence type="ECO:0000259" key="7">
    <source>
        <dbReference type="Pfam" id="PF08244"/>
    </source>
</evidence>
<evidence type="ECO:0000256" key="3">
    <source>
        <dbReference type="ARBA" id="ARBA00023295"/>
    </source>
</evidence>
<organism evidence="8 9">
    <name type="scientific">Arenibacter palladensis</name>
    <dbReference type="NCBI Taxonomy" id="237373"/>
    <lineage>
        <taxon>Bacteria</taxon>
        <taxon>Pseudomonadati</taxon>
        <taxon>Bacteroidota</taxon>
        <taxon>Flavobacteriia</taxon>
        <taxon>Flavobacteriales</taxon>
        <taxon>Flavobacteriaceae</taxon>
        <taxon>Arenibacter</taxon>
    </lineage>
</organism>
<dbReference type="PANTHER" id="PTHR42800:SF1">
    <property type="entry name" value="EXOINULINASE INUD (AFU_ORTHOLOGUE AFUA_5G00480)"/>
    <property type="match status" value="1"/>
</dbReference>
<dbReference type="GO" id="GO:0004575">
    <property type="term" value="F:sucrose alpha-glucosidase activity"/>
    <property type="evidence" value="ECO:0007669"/>
    <property type="project" value="TreeGrafter"/>
</dbReference>
<evidence type="ECO:0000256" key="2">
    <source>
        <dbReference type="ARBA" id="ARBA00022801"/>
    </source>
</evidence>
<protein>
    <submittedName>
        <fullName evidence="8">Fructan beta-fructosidase</fullName>
    </submittedName>
</protein>
<dbReference type="RefSeq" id="WP_072859866.1">
    <property type="nucleotide sequence ID" value="NZ_FQUX01000001.1"/>
</dbReference>
<dbReference type="Pfam" id="PF00251">
    <property type="entry name" value="Glyco_hydro_32N"/>
    <property type="match status" value="1"/>
</dbReference>
<evidence type="ECO:0000259" key="6">
    <source>
        <dbReference type="Pfam" id="PF00251"/>
    </source>
</evidence>